<dbReference type="InterPro" id="IPR044674">
    <property type="entry name" value="EDEM1/2/3"/>
</dbReference>
<dbReference type="CDD" id="cd00051">
    <property type="entry name" value="EFh"/>
    <property type="match status" value="1"/>
</dbReference>
<feature type="active site" evidence="6">
    <location>
        <position position="565"/>
    </location>
</feature>
<organism evidence="11 12">
    <name type="scientific">Arctia plantaginis</name>
    <name type="common">Wood tiger moth</name>
    <name type="synonym">Phalaena plantaginis</name>
    <dbReference type="NCBI Taxonomy" id="874455"/>
    <lineage>
        <taxon>Eukaryota</taxon>
        <taxon>Metazoa</taxon>
        <taxon>Ecdysozoa</taxon>
        <taxon>Arthropoda</taxon>
        <taxon>Hexapoda</taxon>
        <taxon>Insecta</taxon>
        <taxon>Pterygota</taxon>
        <taxon>Neoptera</taxon>
        <taxon>Endopterygota</taxon>
        <taxon>Lepidoptera</taxon>
        <taxon>Glossata</taxon>
        <taxon>Ditrysia</taxon>
        <taxon>Noctuoidea</taxon>
        <taxon>Erebidae</taxon>
        <taxon>Arctiinae</taxon>
        <taxon>Arctia</taxon>
    </lineage>
</organism>
<accession>A0A8S0ZRL4</accession>
<dbReference type="SUPFAM" id="SSF47473">
    <property type="entry name" value="EF-hand"/>
    <property type="match status" value="1"/>
</dbReference>
<feature type="active site" evidence="6">
    <location>
        <position position="451"/>
    </location>
</feature>
<name>A0A8S0ZRL4_ARCPL</name>
<comment type="caution">
    <text evidence="11">The sequence shown here is derived from an EMBL/GenBank/DDBJ whole genome shotgun (WGS) entry which is preliminary data.</text>
</comment>
<evidence type="ECO:0000256" key="7">
    <source>
        <dbReference type="PIRSR" id="PIRSR601382-2"/>
    </source>
</evidence>
<feature type="region of interest" description="Disordered" evidence="9">
    <location>
        <begin position="795"/>
        <end position="814"/>
    </location>
</feature>
<evidence type="ECO:0000259" key="10">
    <source>
        <dbReference type="PROSITE" id="PS50222"/>
    </source>
</evidence>
<dbReference type="Pfam" id="PF13499">
    <property type="entry name" value="EF-hand_7"/>
    <property type="match status" value="1"/>
</dbReference>
<keyword evidence="7" id="KW-0106">Calcium</keyword>
<dbReference type="InterPro" id="IPR036026">
    <property type="entry name" value="Seven-hairpin_glycosidases"/>
</dbReference>
<sequence>MTAFDPFNPLIGIVPRLTEEQLEMINTWFDTIAKPLLVIEEEPVKAVSIERFIKFLELKKFHKRSFQYPSYFEIMVKAEQLKAGTTRLLMKDQIIYMLDSWIIEPEIKHELQLAFKVFDTENRNYLESDDINAIVTGFEDAFDEAETIEVLRDADINGDGRIIYEDFIESIFSVCPELYEEKAEYLYDDPDEDPSVEKEPEPEPEPEPVPPPPQPKVRVYKKTDILRLREEVREMFQHAYDSYLRYAYPYDELRPLSCDGVDTWGSYSLTLIDALDTLAIMGNYTEFNRVVDIVLQKKNFDADINVSVFETNIRIIGGLLSAHLLSHKTGTKLEPGWPCNGPLLRLAEDVAQRLIAAFDTTTGMPYGTINLRAGVPPGETSVTCTAGVGTFIIEFGTLSRLTGDPIYEEVAYNALKALYHHKSPIGLVGNHVDVMTGRWTAQDAGIGGGVDSYYEYLVKGAILFEKPELMSMFIEARQAIEKYLKKDDWFVWATMLRGHVTLPVFQSLESYWPGVLSLIGESDTAMRIIHNYHSVWRQYGFTPEVYNLGTGEASSSRESYPLRPELIESIMYLYRDTRDPILLQMGEDILRSIQHSARTPCGYATIKDVRDHRQEDRMESFFLAETTKYLYLLFDPDNFIHNPGVHGTVINTPNGECIVDLGGYVFNTEAHPIDPSMLYCCHEAKHGINISEVHRIYQILEEEDNIKFMTMIEASKEKVINDTTAIIEQKEAVNISEPDFKNEISEKLDQNQVLIKTETRTGYVNIDGTEREKTKNESLVDIVKERINSYYNNTNSLEQKEDSTTSLEENTSSTEYENKFDVDDIIVPQHSQDIEPLQTPSGNRAREVFKMLPKVIQDFLNSDWKSREKCEPQHLLERIRKEKRYPDHSDTKRYELLLTPAPSFLQRISLAGEFLNKKQLEM</sequence>
<keyword evidence="3" id="KW-0256">Endoplasmic reticulum</keyword>
<evidence type="ECO:0000256" key="9">
    <source>
        <dbReference type="SAM" id="MobiDB-lite"/>
    </source>
</evidence>
<protein>
    <recommendedName>
        <fullName evidence="8">alpha-1,2-Mannosidase</fullName>
        <ecNumber evidence="8">3.2.1.-</ecNumber>
    </recommendedName>
</protein>
<dbReference type="PROSITE" id="PS50222">
    <property type="entry name" value="EF_HAND_2"/>
    <property type="match status" value="1"/>
</dbReference>
<feature type="binding site" evidence="7">
    <location>
        <position position="668"/>
    </location>
    <ligand>
        <name>Ca(2+)</name>
        <dbReference type="ChEBI" id="CHEBI:29108"/>
    </ligand>
</feature>
<keyword evidence="8" id="KW-0378">Hydrolase</keyword>
<feature type="active site" description="Proton donor" evidence="6">
    <location>
        <position position="310"/>
    </location>
</feature>
<evidence type="ECO:0000256" key="8">
    <source>
        <dbReference type="RuleBase" id="RU361193"/>
    </source>
</evidence>
<reference evidence="11 12" key="1">
    <citation type="submission" date="2020-04" db="EMBL/GenBank/DDBJ databases">
        <authorList>
            <person name="Wallbank WR R."/>
            <person name="Pardo Diaz C."/>
            <person name="Kozak K."/>
            <person name="Martin S."/>
            <person name="Jiggins C."/>
            <person name="Moest M."/>
            <person name="Warren A I."/>
            <person name="Byers J.R.P. K."/>
            <person name="Montejo-Kovacevich G."/>
            <person name="Yen C E."/>
        </authorList>
    </citation>
    <scope>NUCLEOTIDE SEQUENCE [LARGE SCALE GENOMIC DNA]</scope>
</reference>
<dbReference type="GO" id="GO:0005975">
    <property type="term" value="P:carbohydrate metabolic process"/>
    <property type="evidence" value="ECO:0007669"/>
    <property type="project" value="InterPro"/>
</dbReference>
<dbReference type="Gene3D" id="1.10.238.10">
    <property type="entry name" value="EF-hand"/>
    <property type="match status" value="1"/>
</dbReference>
<dbReference type="GO" id="GO:0004571">
    <property type="term" value="F:mannosyl-oligosaccharide 1,2-alpha-mannosidase activity"/>
    <property type="evidence" value="ECO:0007669"/>
    <property type="project" value="InterPro"/>
</dbReference>
<dbReference type="Proteomes" id="UP000494256">
    <property type="component" value="Unassembled WGS sequence"/>
</dbReference>
<evidence type="ECO:0000256" key="5">
    <source>
        <dbReference type="ARBA" id="ARBA00054385"/>
    </source>
</evidence>
<dbReference type="OrthoDB" id="445007at2759"/>
<dbReference type="AlphaFoldDB" id="A0A8S0ZRL4"/>
<evidence type="ECO:0000313" key="11">
    <source>
        <dbReference type="EMBL" id="CAB3235926.1"/>
    </source>
</evidence>
<dbReference type="PANTHER" id="PTHR45679:SF6">
    <property type="entry name" value="ER DEGRADATION-ENHANCING ALPHA-MANNOSIDASE-LIKE PROTEIN 2"/>
    <property type="match status" value="1"/>
</dbReference>
<dbReference type="FunFam" id="1.50.10.10:FF:000015">
    <property type="entry name" value="alpha-1,2-Mannosidase"/>
    <property type="match status" value="1"/>
</dbReference>
<dbReference type="InterPro" id="IPR012341">
    <property type="entry name" value="6hp_glycosidase-like_sf"/>
</dbReference>
<evidence type="ECO:0000256" key="3">
    <source>
        <dbReference type="ARBA" id="ARBA00022824"/>
    </source>
</evidence>
<keyword evidence="8" id="KW-0326">Glycosidase</keyword>
<feature type="active site" description="Proton donor" evidence="6">
    <location>
        <position position="544"/>
    </location>
</feature>
<dbReference type="PRINTS" id="PR00747">
    <property type="entry name" value="GLYHDRLASE47"/>
</dbReference>
<gene>
    <name evidence="11" type="ORF">APLA_LOCUS7147</name>
</gene>
<evidence type="ECO:0000256" key="2">
    <source>
        <dbReference type="ARBA" id="ARBA00007658"/>
    </source>
</evidence>
<dbReference type="GO" id="GO:1904154">
    <property type="term" value="P:positive regulation of retrograde protein transport, ER to cytosol"/>
    <property type="evidence" value="ECO:0007669"/>
    <property type="project" value="UniProtKB-ARBA"/>
</dbReference>
<feature type="compositionally biased region" description="Low complexity" evidence="9">
    <location>
        <begin position="804"/>
        <end position="814"/>
    </location>
</feature>
<dbReference type="InterPro" id="IPR011992">
    <property type="entry name" value="EF-hand-dom_pair"/>
</dbReference>
<dbReference type="EC" id="3.2.1.-" evidence="8"/>
<dbReference type="SUPFAM" id="SSF48225">
    <property type="entry name" value="Seven-hairpin glycosidases"/>
    <property type="match status" value="1"/>
</dbReference>
<dbReference type="Pfam" id="PF01532">
    <property type="entry name" value="Glyco_hydro_47"/>
    <property type="match status" value="1"/>
</dbReference>
<comment type="cofactor">
    <cofactor evidence="7">
        <name>Ca(2+)</name>
        <dbReference type="ChEBI" id="CHEBI:29108"/>
    </cofactor>
</comment>
<evidence type="ECO:0000256" key="6">
    <source>
        <dbReference type="PIRSR" id="PIRSR601382-1"/>
    </source>
</evidence>
<dbReference type="Gene3D" id="1.50.10.10">
    <property type="match status" value="1"/>
</dbReference>
<comment type="function">
    <text evidence="5">Involved in the endoplasmic reticulum-associated degradation (ERAD) pathway that targets misfolded glycoproteins for degradation in an N-glycan-dependent manner. May initiate ERAD by promoting the first mannose trimming step of ERAD substrates, from Man9GlcNAc2 to Man8GlcNAc2. Seems to recognize and bind to exposed hydrophobic regions in target proteins.</text>
</comment>
<keyword evidence="7" id="KW-0479">Metal-binding</keyword>
<keyword evidence="4" id="KW-0325">Glycoprotein</keyword>
<dbReference type="InterPro" id="IPR002048">
    <property type="entry name" value="EF_hand_dom"/>
</dbReference>
<dbReference type="GO" id="GO:0005509">
    <property type="term" value="F:calcium ion binding"/>
    <property type="evidence" value="ECO:0007669"/>
    <property type="project" value="InterPro"/>
</dbReference>
<feature type="domain" description="EF-hand" evidence="10">
    <location>
        <begin position="142"/>
        <end position="177"/>
    </location>
</feature>
<evidence type="ECO:0000313" key="12">
    <source>
        <dbReference type="Proteomes" id="UP000494256"/>
    </source>
</evidence>
<evidence type="ECO:0000256" key="4">
    <source>
        <dbReference type="ARBA" id="ARBA00023180"/>
    </source>
</evidence>
<comment type="similarity">
    <text evidence="2 8">Belongs to the glycosyl hydrolase 47 family.</text>
</comment>
<dbReference type="PANTHER" id="PTHR45679">
    <property type="entry name" value="ER DEGRADATION-ENHANCING ALPHA-MANNOSIDASE-LIKE PROTEIN 2"/>
    <property type="match status" value="1"/>
</dbReference>
<dbReference type="GO" id="GO:0044322">
    <property type="term" value="C:endoplasmic reticulum quality control compartment"/>
    <property type="evidence" value="ECO:0007669"/>
    <property type="project" value="GOC"/>
</dbReference>
<proteinExistence type="inferred from homology"/>
<dbReference type="GO" id="GO:0016020">
    <property type="term" value="C:membrane"/>
    <property type="evidence" value="ECO:0007669"/>
    <property type="project" value="InterPro"/>
</dbReference>
<evidence type="ECO:0000256" key="1">
    <source>
        <dbReference type="ARBA" id="ARBA00004240"/>
    </source>
</evidence>
<dbReference type="EMBL" id="CADEBD010000300">
    <property type="protein sequence ID" value="CAB3235926.1"/>
    <property type="molecule type" value="Genomic_DNA"/>
</dbReference>
<dbReference type="GO" id="GO:1904380">
    <property type="term" value="P:endoplasmic reticulum mannose trimming"/>
    <property type="evidence" value="ECO:0007669"/>
    <property type="project" value="InterPro"/>
</dbReference>
<feature type="region of interest" description="Disordered" evidence="9">
    <location>
        <begin position="188"/>
        <end position="216"/>
    </location>
</feature>
<dbReference type="InterPro" id="IPR001382">
    <property type="entry name" value="Glyco_hydro_47"/>
</dbReference>
<comment type="subcellular location">
    <subcellularLocation>
        <location evidence="1">Endoplasmic reticulum</location>
    </subcellularLocation>
</comment>